<gene>
    <name evidence="10" type="ORF">HNR05_002095</name>
</gene>
<evidence type="ECO:0000256" key="4">
    <source>
        <dbReference type="ARBA" id="ARBA00022723"/>
    </source>
</evidence>
<organism evidence="10 11">
    <name type="scientific">Glaciibacter psychrotolerans</name>
    <dbReference type="NCBI Taxonomy" id="670054"/>
    <lineage>
        <taxon>Bacteria</taxon>
        <taxon>Bacillati</taxon>
        <taxon>Actinomycetota</taxon>
        <taxon>Actinomycetes</taxon>
        <taxon>Micrococcales</taxon>
        <taxon>Microbacteriaceae</taxon>
        <taxon>Glaciibacter</taxon>
    </lineage>
</organism>
<dbReference type="Proteomes" id="UP000537260">
    <property type="component" value="Unassembled WGS sequence"/>
</dbReference>
<protein>
    <submittedName>
        <fullName evidence="10">Succinate dehydrogenase / fumarate reductase membrane anchor subunit</fullName>
    </submittedName>
</protein>
<dbReference type="InterPro" id="IPR000701">
    <property type="entry name" value="SuccDH_FuR_B_TM-su"/>
</dbReference>
<feature type="transmembrane region" description="Helical" evidence="9">
    <location>
        <begin position="75"/>
        <end position="93"/>
    </location>
</feature>
<evidence type="ECO:0000313" key="11">
    <source>
        <dbReference type="Proteomes" id="UP000537260"/>
    </source>
</evidence>
<feature type="region of interest" description="Disordered" evidence="8">
    <location>
        <begin position="1"/>
        <end position="22"/>
    </location>
</feature>
<dbReference type="GO" id="GO:0016020">
    <property type="term" value="C:membrane"/>
    <property type="evidence" value="ECO:0007669"/>
    <property type="project" value="UniProtKB-SubCell"/>
</dbReference>
<evidence type="ECO:0000256" key="1">
    <source>
        <dbReference type="ARBA" id="ARBA00004370"/>
    </source>
</evidence>
<dbReference type="Pfam" id="PF01127">
    <property type="entry name" value="Sdh_cyt"/>
    <property type="match status" value="1"/>
</dbReference>
<evidence type="ECO:0000256" key="7">
    <source>
        <dbReference type="ARBA" id="ARBA00023136"/>
    </source>
</evidence>
<comment type="subcellular location">
    <subcellularLocation>
        <location evidence="1">Membrane</location>
    </subcellularLocation>
</comment>
<dbReference type="InterPro" id="IPR034804">
    <property type="entry name" value="SQR/QFR_C/D"/>
</dbReference>
<feature type="transmembrane region" description="Helical" evidence="9">
    <location>
        <begin position="114"/>
        <end position="134"/>
    </location>
</feature>
<evidence type="ECO:0000313" key="10">
    <source>
        <dbReference type="EMBL" id="NYJ20304.1"/>
    </source>
</evidence>
<feature type="compositionally biased region" description="Polar residues" evidence="8">
    <location>
        <begin position="12"/>
        <end position="22"/>
    </location>
</feature>
<comment type="caution">
    <text evidence="10">The sequence shown here is derived from an EMBL/GenBank/DDBJ whole genome shotgun (WGS) entry which is preliminary data.</text>
</comment>
<keyword evidence="4" id="KW-0479">Metal-binding</keyword>
<dbReference type="RefSeq" id="WP_179578931.1">
    <property type="nucleotide sequence ID" value="NZ_JACCFM010000001.1"/>
</dbReference>
<evidence type="ECO:0000256" key="5">
    <source>
        <dbReference type="ARBA" id="ARBA00022989"/>
    </source>
</evidence>
<keyword evidence="5 9" id="KW-1133">Transmembrane helix</keyword>
<dbReference type="Gene3D" id="1.20.1300.10">
    <property type="entry name" value="Fumarate reductase/succinate dehydrogenase, transmembrane subunit"/>
    <property type="match status" value="1"/>
</dbReference>
<dbReference type="GO" id="GO:0046872">
    <property type="term" value="F:metal ion binding"/>
    <property type="evidence" value="ECO:0007669"/>
    <property type="project" value="UniProtKB-KW"/>
</dbReference>
<keyword evidence="11" id="KW-1185">Reference proteome</keyword>
<proteinExistence type="predicted"/>
<dbReference type="AlphaFoldDB" id="A0A7Z0EEQ4"/>
<keyword evidence="7 9" id="KW-0472">Membrane</keyword>
<dbReference type="EMBL" id="JACCFM010000001">
    <property type="protein sequence ID" value="NYJ20304.1"/>
    <property type="molecule type" value="Genomic_DNA"/>
</dbReference>
<reference evidence="10 11" key="1">
    <citation type="submission" date="2020-07" db="EMBL/GenBank/DDBJ databases">
        <title>Sequencing the genomes of 1000 actinobacteria strains.</title>
        <authorList>
            <person name="Klenk H.-P."/>
        </authorList>
    </citation>
    <scope>NUCLEOTIDE SEQUENCE [LARGE SCALE GENOMIC DNA]</scope>
    <source>
        <strain evidence="10 11">LI1</strain>
    </source>
</reference>
<name>A0A7Z0EEQ4_9MICO</name>
<keyword evidence="6" id="KW-0408">Iron</keyword>
<evidence type="ECO:0000256" key="9">
    <source>
        <dbReference type="SAM" id="Phobius"/>
    </source>
</evidence>
<sequence length="153" mass="16649">MSNTIEAPRSPYTRTPRSSGTRGVNWEKWGWIYMRVSGVVLVVLIFGHLFVNLMVGTGVSALDFAFVGGKWSDPFWKVWDVTMLWLALIHGGNGMRTIVNDYASARLTRGIFKGAILAAVVVLIVLGTLVVFTFDPCPAGSPADLLPSFCPAS</sequence>
<accession>A0A7Z0EEQ4</accession>
<dbReference type="SUPFAM" id="SSF81343">
    <property type="entry name" value="Fumarate reductase respiratory complex transmembrane subunits"/>
    <property type="match status" value="1"/>
</dbReference>
<evidence type="ECO:0000256" key="3">
    <source>
        <dbReference type="ARBA" id="ARBA00022692"/>
    </source>
</evidence>
<keyword evidence="3 9" id="KW-0812">Transmembrane</keyword>
<keyword evidence="2" id="KW-0349">Heme</keyword>
<dbReference type="CDD" id="cd03500">
    <property type="entry name" value="SQR_TypeA_SdhD_like"/>
    <property type="match status" value="1"/>
</dbReference>
<feature type="transmembrane region" description="Helical" evidence="9">
    <location>
        <begin position="32"/>
        <end position="55"/>
    </location>
</feature>
<evidence type="ECO:0000256" key="8">
    <source>
        <dbReference type="SAM" id="MobiDB-lite"/>
    </source>
</evidence>
<evidence type="ECO:0000256" key="2">
    <source>
        <dbReference type="ARBA" id="ARBA00022617"/>
    </source>
</evidence>
<evidence type="ECO:0000256" key="6">
    <source>
        <dbReference type="ARBA" id="ARBA00023004"/>
    </source>
</evidence>